<dbReference type="PROSITE" id="PS50405">
    <property type="entry name" value="GST_CTER"/>
    <property type="match status" value="1"/>
</dbReference>
<dbReference type="EMBL" id="SLWQ01000001">
    <property type="protein sequence ID" value="TCO43237.1"/>
    <property type="molecule type" value="Genomic_DNA"/>
</dbReference>
<keyword evidence="4" id="KW-1185">Reference proteome</keyword>
<dbReference type="SUPFAM" id="SSF52833">
    <property type="entry name" value="Thioredoxin-like"/>
    <property type="match status" value="1"/>
</dbReference>
<dbReference type="PANTHER" id="PTHR44051">
    <property type="entry name" value="GLUTATHIONE S-TRANSFERASE-RELATED"/>
    <property type="match status" value="1"/>
</dbReference>
<reference evidence="3 4" key="1">
    <citation type="journal article" date="2015" name="Stand. Genomic Sci.">
        <title>Genomic Encyclopedia of Bacterial and Archaeal Type Strains, Phase III: the genomes of soil and plant-associated and newly described type strains.</title>
        <authorList>
            <person name="Whitman W.B."/>
            <person name="Woyke T."/>
            <person name="Klenk H.P."/>
            <person name="Zhou Y."/>
            <person name="Lilburn T.G."/>
            <person name="Beck B.J."/>
            <person name="De Vos P."/>
            <person name="Vandamme P."/>
            <person name="Eisen J.A."/>
            <person name="Garrity G."/>
            <person name="Hugenholtz P."/>
            <person name="Kyrpides N.C."/>
        </authorList>
    </citation>
    <scope>NUCLEOTIDE SEQUENCE [LARGE SCALE GENOMIC DNA]</scope>
    <source>
        <strain evidence="3 4">A3</strain>
    </source>
</reference>
<feature type="domain" description="GST C-terminal" evidence="2">
    <location>
        <begin position="84"/>
        <end position="219"/>
    </location>
</feature>
<accession>A0A4R2IFT1</accession>
<dbReference type="RefSeq" id="WP_131993363.1">
    <property type="nucleotide sequence ID" value="NZ_SLWQ01000001.1"/>
</dbReference>
<dbReference type="Gene3D" id="3.40.30.10">
    <property type="entry name" value="Glutaredoxin"/>
    <property type="match status" value="1"/>
</dbReference>
<dbReference type="PANTHER" id="PTHR44051:SF8">
    <property type="entry name" value="GLUTATHIONE S-TRANSFERASE GSTA"/>
    <property type="match status" value="1"/>
</dbReference>
<evidence type="ECO:0000259" key="1">
    <source>
        <dbReference type="PROSITE" id="PS50404"/>
    </source>
</evidence>
<dbReference type="GO" id="GO:0016740">
    <property type="term" value="F:transferase activity"/>
    <property type="evidence" value="ECO:0007669"/>
    <property type="project" value="UniProtKB-KW"/>
</dbReference>
<dbReference type="SFLD" id="SFLDG00358">
    <property type="entry name" value="Main_(cytGST)"/>
    <property type="match status" value="1"/>
</dbReference>
<dbReference type="SUPFAM" id="SSF47616">
    <property type="entry name" value="GST C-terminal domain-like"/>
    <property type="match status" value="1"/>
</dbReference>
<sequence>MLTLYDYLPSQNGWKIRQLLAHLDLPYRSELVAIFDGEGQSADYRRISPTGTVPALRLADGRTLAESNAILAFLAEGTPYLPGDAYGRAKVLQWLSFEQERIESTVGTLRHWRLTGKLARRPPALVAMKRDAAVHALAILDSELETRAFVARDAYTIADIALYAYAAHAQEAGIALRPFVHFNRWLARVRAQPGHLATTHAYALDPHSSRELAHRPLPAEVAFMQADDAGGAGAD</sequence>
<name>A0A4R2IFT1_9GAMM</name>
<protein>
    <submittedName>
        <fullName evidence="3">Glutathione S-transferase</fullName>
    </submittedName>
</protein>
<dbReference type="InterPro" id="IPR036249">
    <property type="entry name" value="Thioredoxin-like_sf"/>
</dbReference>
<comment type="caution">
    <text evidence="3">The sequence shown here is derived from an EMBL/GenBank/DDBJ whole genome shotgun (WGS) entry which is preliminary data.</text>
</comment>
<dbReference type="InterPro" id="IPR040079">
    <property type="entry name" value="Glutathione_S-Trfase"/>
</dbReference>
<dbReference type="Pfam" id="PF00043">
    <property type="entry name" value="GST_C"/>
    <property type="match status" value="1"/>
</dbReference>
<organism evidence="3 4">
    <name type="scientific">Dokdonella fugitiva</name>
    <dbReference type="NCBI Taxonomy" id="328517"/>
    <lineage>
        <taxon>Bacteria</taxon>
        <taxon>Pseudomonadati</taxon>
        <taxon>Pseudomonadota</taxon>
        <taxon>Gammaproteobacteria</taxon>
        <taxon>Lysobacterales</taxon>
        <taxon>Rhodanobacteraceae</taxon>
        <taxon>Dokdonella</taxon>
    </lineage>
</organism>
<keyword evidence="3" id="KW-0808">Transferase</keyword>
<dbReference type="InterPro" id="IPR036282">
    <property type="entry name" value="Glutathione-S-Trfase_C_sf"/>
</dbReference>
<gene>
    <name evidence="3" type="ORF">EV148_101658</name>
</gene>
<dbReference type="Gene3D" id="1.20.1050.10">
    <property type="match status" value="1"/>
</dbReference>
<feature type="domain" description="GST N-terminal" evidence="1">
    <location>
        <begin position="1"/>
        <end position="82"/>
    </location>
</feature>
<proteinExistence type="predicted"/>
<dbReference type="InterPro" id="IPR004046">
    <property type="entry name" value="GST_C"/>
</dbReference>
<evidence type="ECO:0000313" key="3">
    <source>
        <dbReference type="EMBL" id="TCO43237.1"/>
    </source>
</evidence>
<dbReference type="PROSITE" id="PS50404">
    <property type="entry name" value="GST_NTER"/>
    <property type="match status" value="1"/>
</dbReference>
<dbReference type="InterPro" id="IPR004045">
    <property type="entry name" value="Glutathione_S-Trfase_N"/>
</dbReference>
<evidence type="ECO:0000259" key="2">
    <source>
        <dbReference type="PROSITE" id="PS50405"/>
    </source>
</evidence>
<dbReference type="Pfam" id="PF13409">
    <property type="entry name" value="GST_N_2"/>
    <property type="match status" value="1"/>
</dbReference>
<dbReference type="Proteomes" id="UP000294862">
    <property type="component" value="Unassembled WGS sequence"/>
</dbReference>
<dbReference type="SFLD" id="SFLDS00019">
    <property type="entry name" value="Glutathione_Transferase_(cytos"/>
    <property type="match status" value="1"/>
</dbReference>
<dbReference type="InterPro" id="IPR010987">
    <property type="entry name" value="Glutathione-S-Trfase_C-like"/>
</dbReference>
<dbReference type="AlphaFoldDB" id="A0A4R2IFT1"/>
<dbReference type="OrthoDB" id="9797500at2"/>
<evidence type="ECO:0000313" key="4">
    <source>
        <dbReference type="Proteomes" id="UP000294862"/>
    </source>
</evidence>